<dbReference type="PANTHER" id="PTHR22946:SF4">
    <property type="entry name" value="ESTERASE FRSA"/>
    <property type="match status" value="1"/>
</dbReference>
<dbReference type="EMBL" id="VCQT01000036">
    <property type="protein sequence ID" value="TMW12141.1"/>
    <property type="molecule type" value="Genomic_DNA"/>
</dbReference>
<evidence type="ECO:0000259" key="1">
    <source>
        <dbReference type="Pfam" id="PF01738"/>
    </source>
</evidence>
<dbReference type="InterPro" id="IPR029058">
    <property type="entry name" value="AB_hydrolase_fold"/>
</dbReference>
<dbReference type="PANTHER" id="PTHR22946">
    <property type="entry name" value="DIENELACTONE HYDROLASE DOMAIN-CONTAINING PROTEIN-RELATED"/>
    <property type="match status" value="1"/>
</dbReference>
<dbReference type="InterPro" id="IPR050261">
    <property type="entry name" value="FrsA_esterase"/>
</dbReference>
<name>A0ABY2XJL5_9GAMM</name>
<keyword evidence="3" id="KW-1185">Reference proteome</keyword>
<organism evidence="2 3">
    <name type="scientific">Alloalcanivorax gelatiniphagus</name>
    <dbReference type="NCBI Taxonomy" id="1194167"/>
    <lineage>
        <taxon>Bacteria</taxon>
        <taxon>Pseudomonadati</taxon>
        <taxon>Pseudomonadota</taxon>
        <taxon>Gammaproteobacteria</taxon>
        <taxon>Oceanospirillales</taxon>
        <taxon>Alcanivoracaceae</taxon>
        <taxon>Alloalcanivorax</taxon>
    </lineage>
</organism>
<dbReference type="SUPFAM" id="SSF53474">
    <property type="entry name" value="alpha/beta-Hydrolases"/>
    <property type="match status" value="1"/>
</dbReference>
<dbReference type="Pfam" id="PF01738">
    <property type="entry name" value="DLH"/>
    <property type="match status" value="1"/>
</dbReference>
<dbReference type="RefSeq" id="WP_138772815.1">
    <property type="nucleotide sequence ID" value="NZ_JBHSSX010000008.1"/>
</dbReference>
<accession>A0ABY2XJL5</accession>
<comment type="caution">
    <text evidence="2">The sequence shown here is derived from an EMBL/GenBank/DDBJ whole genome shotgun (WGS) entry which is preliminary data.</text>
</comment>
<dbReference type="Gene3D" id="3.40.50.1820">
    <property type="entry name" value="alpha/beta hydrolase"/>
    <property type="match status" value="1"/>
</dbReference>
<gene>
    <name evidence="2" type="ORF">FGS76_11645</name>
</gene>
<protein>
    <submittedName>
        <fullName evidence="2">Dienelactone hydrolase family protein</fullName>
    </submittedName>
</protein>
<proteinExistence type="predicted"/>
<evidence type="ECO:0000313" key="3">
    <source>
        <dbReference type="Proteomes" id="UP000739180"/>
    </source>
</evidence>
<dbReference type="Proteomes" id="UP000739180">
    <property type="component" value="Unassembled WGS sequence"/>
</dbReference>
<reference evidence="2 3" key="1">
    <citation type="submission" date="2019-05" db="EMBL/GenBank/DDBJ databases">
        <title>Genome of Alcanivorax gelatiniphagus, an oil degrading marine bacteria.</title>
        <authorList>
            <person name="Kwon K.K."/>
        </authorList>
    </citation>
    <scope>NUCLEOTIDE SEQUENCE [LARGE SCALE GENOMIC DNA]</scope>
    <source>
        <strain evidence="2 3">MEBiC 08158</strain>
    </source>
</reference>
<dbReference type="InterPro" id="IPR002925">
    <property type="entry name" value="Dienelactn_hydro"/>
</dbReference>
<feature type="domain" description="Dienelactone hydrolase" evidence="1">
    <location>
        <begin position="28"/>
        <end position="238"/>
    </location>
</feature>
<sequence>MSDIVNQAIDYQVNGRTFRGHLLYLRGASPSRGLLMAPNFFGISDAAIAQAERCLDNSRAIFVLDPFGAEVRPANPDEAMEAMGEARADNDALRARLRGALEVLEQQADKLGIARDRLAMFGFCFGGACALELARDGADLRAFVSFHGLLDTPSPAAGAVKGSVLVLNGADDPMVSEDSLKAFKAEMDGAGADWQLTHFGGAVHSFTDPGANIPGRSVYDPKVARRAFAAMDDLFDEVFGARG</sequence>
<evidence type="ECO:0000313" key="2">
    <source>
        <dbReference type="EMBL" id="TMW12141.1"/>
    </source>
</evidence>
<dbReference type="GO" id="GO:0016787">
    <property type="term" value="F:hydrolase activity"/>
    <property type="evidence" value="ECO:0007669"/>
    <property type="project" value="UniProtKB-KW"/>
</dbReference>
<keyword evidence="2" id="KW-0378">Hydrolase</keyword>